<evidence type="ECO:0000313" key="11">
    <source>
        <dbReference type="EMBL" id="PSJ43419.1"/>
    </source>
</evidence>
<dbReference type="Proteomes" id="UP000241167">
    <property type="component" value="Unassembled WGS sequence"/>
</dbReference>
<accession>A0A2P7QZN8</accession>
<dbReference type="PANTHER" id="PTHR43065:SF10">
    <property type="entry name" value="PEROXIDE STRESS-ACTIVATED HISTIDINE KINASE MAK3"/>
    <property type="match status" value="1"/>
</dbReference>
<dbReference type="SMART" id="SM00387">
    <property type="entry name" value="HATPase_c"/>
    <property type="match status" value="1"/>
</dbReference>
<evidence type="ECO:0000256" key="7">
    <source>
        <dbReference type="ARBA" id="ARBA00022840"/>
    </source>
</evidence>
<dbReference type="SUPFAM" id="SSF55874">
    <property type="entry name" value="ATPase domain of HSP90 chaperone/DNA topoisomerase II/histidine kinase"/>
    <property type="match status" value="1"/>
</dbReference>
<evidence type="ECO:0000256" key="5">
    <source>
        <dbReference type="ARBA" id="ARBA00022741"/>
    </source>
</evidence>
<dbReference type="InterPro" id="IPR013656">
    <property type="entry name" value="PAS_4"/>
</dbReference>
<evidence type="ECO:0000256" key="2">
    <source>
        <dbReference type="ARBA" id="ARBA00012438"/>
    </source>
</evidence>
<dbReference type="InterPro" id="IPR004358">
    <property type="entry name" value="Sig_transdc_His_kin-like_C"/>
</dbReference>
<comment type="caution">
    <text evidence="11">The sequence shown here is derived from an EMBL/GenBank/DDBJ whole genome shotgun (WGS) entry which is preliminary data.</text>
</comment>
<keyword evidence="6 11" id="KW-0418">Kinase</keyword>
<gene>
    <name evidence="11" type="ORF">C7I55_03405</name>
</gene>
<feature type="region of interest" description="Disordered" evidence="9">
    <location>
        <begin position="1"/>
        <end position="22"/>
    </location>
</feature>
<keyword evidence="8" id="KW-0902">Two-component regulatory system</keyword>
<dbReference type="Pfam" id="PF08448">
    <property type="entry name" value="PAS_4"/>
    <property type="match status" value="1"/>
</dbReference>
<sequence>MDNAFDRDERSGPSAGGAPGGISISGDELRRMVDAVPAVLCYFDTDLVCRFANRYLEEWYLRTPEWMVGKSLREIIGEEDFAARSPHLERARRGEISAFTTFSPLRNGTYRQADVRYVPRMGPDGFEGLYILTFDVAELHHRFHSVFDGTALGFWIVDLAILARMLGDAGVTDANSLRIHLASDPDFVRRALDRTPVVAINAKAAEMFDIEIEAARGQPFGRWCCEASLPAFTQNLFAFLSGASSFETETVMAKSDGNCLDVALTCAFAKNAPGETAVIVGTTDISERIGKEHELARMQADLAHASRVATLGELTASIAHEVNQPLAAVLANGNAALRWLGRPDPEMEEVESAIRRMMSECSRAAEIITRTRALARKGVGTLTRVDLNQMVEDTVDIVRRQVSNLGAELALELADGLPRVEADRIQLQQVLINLVINSAQAMAERDGPRVVAVSTRAAAGHVEVAVSDTGPGVGDDPSQLFAAFFTTRETGMGMGLSVSKTIIEAHGGSIGACNRKGGGARFAFMLPAAA</sequence>
<dbReference type="InterPro" id="IPR000014">
    <property type="entry name" value="PAS"/>
</dbReference>
<dbReference type="Pfam" id="PF00512">
    <property type="entry name" value="HisKA"/>
    <property type="match status" value="1"/>
</dbReference>
<dbReference type="SUPFAM" id="SSF55785">
    <property type="entry name" value="PYP-like sensor domain (PAS domain)"/>
    <property type="match status" value="2"/>
</dbReference>
<dbReference type="GO" id="GO:0005524">
    <property type="term" value="F:ATP binding"/>
    <property type="evidence" value="ECO:0007669"/>
    <property type="project" value="UniProtKB-KW"/>
</dbReference>
<dbReference type="Pfam" id="PF02518">
    <property type="entry name" value="HATPase_c"/>
    <property type="match status" value="1"/>
</dbReference>
<reference evidence="11 12" key="1">
    <citation type="submission" date="2018-03" db="EMBL/GenBank/DDBJ databases">
        <title>The draft genome of Sphingosinicella sp. GL-C-18.</title>
        <authorList>
            <person name="Liu L."/>
            <person name="Li L."/>
            <person name="Liang L."/>
            <person name="Zhang X."/>
            <person name="Wang T."/>
        </authorList>
    </citation>
    <scope>NUCLEOTIDE SEQUENCE [LARGE SCALE GENOMIC DNA]</scope>
    <source>
        <strain evidence="11 12">GL-C-18</strain>
    </source>
</reference>
<dbReference type="PRINTS" id="PR00344">
    <property type="entry name" value="BCTRLSENSOR"/>
</dbReference>
<dbReference type="EC" id="2.7.13.3" evidence="2"/>
<dbReference type="GO" id="GO:0000155">
    <property type="term" value="F:phosphorelay sensor kinase activity"/>
    <property type="evidence" value="ECO:0007669"/>
    <property type="project" value="InterPro"/>
</dbReference>
<dbReference type="InterPro" id="IPR005467">
    <property type="entry name" value="His_kinase_dom"/>
</dbReference>
<dbReference type="InterPro" id="IPR036890">
    <property type="entry name" value="HATPase_C_sf"/>
</dbReference>
<dbReference type="OrthoDB" id="9789238at2"/>
<dbReference type="CDD" id="cd00082">
    <property type="entry name" value="HisKA"/>
    <property type="match status" value="1"/>
</dbReference>
<dbReference type="PROSITE" id="PS50109">
    <property type="entry name" value="HIS_KIN"/>
    <property type="match status" value="1"/>
</dbReference>
<dbReference type="Gene3D" id="3.30.450.20">
    <property type="entry name" value="PAS domain"/>
    <property type="match status" value="2"/>
</dbReference>
<dbReference type="SMART" id="SM00091">
    <property type="entry name" value="PAS"/>
    <property type="match status" value="2"/>
</dbReference>
<organism evidence="11 12">
    <name type="scientific">Allosphingosinicella deserti</name>
    <dbReference type="NCBI Taxonomy" id="2116704"/>
    <lineage>
        <taxon>Bacteria</taxon>
        <taxon>Pseudomonadati</taxon>
        <taxon>Pseudomonadota</taxon>
        <taxon>Alphaproteobacteria</taxon>
        <taxon>Sphingomonadales</taxon>
        <taxon>Sphingomonadaceae</taxon>
        <taxon>Allosphingosinicella</taxon>
    </lineage>
</organism>
<evidence type="ECO:0000259" key="10">
    <source>
        <dbReference type="PROSITE" id="PS50109"/>
    </source>
</evidence>
<feature type="domain" description="Histidine kinase" evidence="10">
    <location>
        <begin position="317"/>
        <end position="530"/>
    </location>
</feature>
<dbReference type="Pfam" id="PF13426">
    <property type="entry name" value="PAS_9"/>
    <property type="match status" value="1"/>
</dbReference>
<keyword evidence="12" id="KW-1185">Reference proteome</keyword>
<keyword evidence="3" id="KW-0597">Phosphoprotein</keyword>
<evidence type="ECO:0000256" key="4">
    <source>
        <dbReference type="ARBA" id="ARBA00022679"/>
    </source>
</evidence>
<evidence type="ECO:0000256" key="3">
    <source>
        <dbReference type="ARBA" id="ARBA00022553"/>
    </source>
</evidence>
<dbReference type="Gene3D" id="1.10.287.130">
    <property type="match status" value="1"/>
</dbReference>
<dbReference type="PANTHER" id="PTHR43065">
    <property type="entry name" value="SENSOR HISTIDINE KINASE"/>
    <property type="match status" value="1"/>
</dbReference>
<evidence type="ECO:0000313" key="12">
    <source>
        <dbReference type="Proteomes" id="UP000241167"/>
    </source>
</evidence>
<proteinExistence type="predicted"/>
<dbReference type="AlphaFoldDB" id="A0A2P7QZN8"/>
<evidence type="ECO:0000256" key="6">
    <source>
        <dbReference type="ARBA" id="ARBA00022777"/>
    </source>
</evidence>
<keyword evidence="5" id="KW-0547">Nucleotide-binding</keyword>
<dbReference type="RefSeq" id="WP_106511440.1">
    <property type="nucleotide sequence ID" value="NZ_PXYI01000001.1"/>
</dbReference>
<evidence type="ECO:0000256" key="8">
    <source>
        <dbReference type="ARBA" id="ARBA00023012"/>
    </source>
</evidence>
<keyword evidence="4" id="KW-0808">Transferase</keyword>
<comment type="catalytic activity">
    <reaction evidence="1">
        <text>ATP + protein L-histidine = ADP + protein N-phospho-L-histidine.</text>
        <dbReference type="EC" id="2.7.13.3"/>
    </reaction>
</comment>
<dbReference type="InterPro" id="IPR036097">
    <property type="entry name" value="HisK_dim/P_sf"/>
</dbReference>
<evidence type="ECO:0000256" key="9">
    <source>
        <dbReference type="SAM" id="MobiDB-lite"/>
    </source>
</evidence>
<dbReference type="SUPFAM" id="SSF47384">
    <property type="entry name" value="Homodimeric domain of signal transducing histidine kinase"/>
    <property type="match status" value="1"/>
</dbReference>
<protein>
    <recommendedName>
        <fullName evidence="2">histidine kinase</fullName>
        <ecNumber evidence="2">2.7.13.3</ecNumber>
    </recommendedName>
</protein>
<dbReference type="Gene3D" id="3.30.565.10">
    <property type="entry name" value="Histidine kinase-like ATPase, C-terminal domain"/>
    <property type="match status" value="1"/>
</dbReference>
<name>A0A2P7QZN8_9SPHN</name>
<dbReference type="SMART" id="SM00388">
    <property type="entry name" value="HisKA"/>
    <property type="match status" value="1"/>
</dbReference>
<feature type="compositionally biased region" description="Basic and acidic residues" evidence="9">
    <location>
        <begin position="1"/>
        <end position="11"/>
    </location>
</feature>
<dbReference type="EMBL" id="PXYI01000001">
    <property type="protein sequence ID" value="PSJ43419.1"/>
    <property type="molecule type" value="Genomic_DNA"/>
</dbReference>
<dbReference type="InterPro" id="IPR003594">
    <property type="entry name" value="HATPase_dom"/>
</dbReference>
<dbReference type="InterPro" id="IPR003661">
    <property type="entry name" value="HisK_dim/P_dom"/>
</dbReference>
<keyword evidence="7" id="KW-0067">ATP-binding</keyword>
<dbReference type="InterPro" id="IPR035965">
    <property type="entry name" value="PAS-like_dom_sf"/>
</dbReference>
<evidence type="ECO:0000256" key="1">
    <source>
        <dbReference type="ARBA" id="ARBA00000085"/>
    </source>
</evidence>